<gene>
    <name evidence="1" type="ORF">NSPH01132_LOCUS271</name>
</gene>
<organism evidence="1">
    <name type="scientific">Norrisiella sphaerica</name>
    <dbReference type="NCBI Taxonomy" id="552664"/>
    <lineage>
        <taxon>Eukaryota</taxon>
        <taxon>Sar</taxon>
        <taxon>Rhizaria</taxon>
        <taxon>Cercozoa</taxon>
        <taxon>Chlorarachniophyceae</taxon>
        <taxon>Norrisiella</taxon>
    </lineage>
</organism>
<dbReference type="AlphaFoldDB" id="A0A7S2QRY0"/>
<accession>A0A7S2QRY0</accession>
<dbReference type="EMBL" id="HBHC01000551">
    <property type="protein sequence ID" value="CAD9650174.1"/>
    <property type="molecule type" value="Transcribed_RNA"/>
</dbReference>
<proteinExistence type="predicted"/>
<name>A0A7S2QRY0_9EUKA</name>
<sequence>MYIKLKESLVRPAFYSNGHDLLSPQFFELLRGNFLDFLLRRECKSGLPIAPLIARGEGLYSMSRSILVLIASNLVLVSTFKQEGMRSCENLFILHFLTRTLSGPLLFLLVTGKASSSSCKIC</sequence>
<protein>
    <submittedName>
        <fullName evidence="1">Uncharacterized protein</fullName>
    </submittedName>
</protein>
<reference evidence="1" key="1">
    <citation type="submission" date="2021-01" db="EMBL/GenBank/DDBJ databases">
        <authorList>
            <person name="Corre E."/>
            <person name="Pelletier E."/>
            <person name="Niang G."/>
            <person name="Scheremetjew M."/>
            <person name="Finn R."/>
            <person name="Kale V."/>
            <person name="Holt S."/>
            <person name="Cochrane G."/>
            <person name="Meng A."/>
            <person name="Brown T."/>
            <person name="Cohen L."/>
        </authorList>
    </citation>
    <scope>NUCLEOTIDE SEQUENCE</scope>
    <source>
        <strain evidence="1">BC52</strain>
    </source>
</reference>
<evidence type="ECO:0000313" key="1">
    <source>
        <dbReference type="EMBL" id="CAD9650174.1"/>
    </source>
</evidence>